<dbReference type="Gene3D" id="1.10.10.10">
    <property type="entry name" value="Winged helix-like DNA-binding domain superfamily/Winged helix DNA-binding domain"/>
    <property type="match status" value="1"/>
</dbReference>
<dbReference type="Pfam" id="PF03551">
    <property type="entry name" value="PadR"/>
    <property type="match status" value="1"/>
</dbReference>
<feature type="domain" description="Transcription regulator PadR N-terminal" evidence="1">
    <location>
        <begin position="5"/>
        <end position="75"/>
    </location>
</feature>
<accession>A0ABM9C0V3</accession>
<dbReference type="InterPro" id="IPR005149">
    <property type="entry name" value="Tscrpt_reg_PadR_N"/>
</dbReference>
<name>A0ABM9C0V3_9BACL</name>
<keyword evidence="3" id="KW-1185">Reference proteome</keyword>
<dbReference type="EMBL" id="CAKMMW010000003">
    <property type="protein sequence ID" value="CAH1199881.1"/>
    <property type="molecule type" value="Genomic_DNA"/>
</dbReference>
<gene>
    <name evidence="2" type="ORF">PAECIP111891_01417</name>
</gene>
<dbReference type="RefSeq" id="WP_236285870.1">
    <property type="nucleotide sequence ID" value="NZ_CAKMMW010000003.1"/>
</dbReference>
<dbReference type="PANTHER" id="PTHR43252">
    <property type="entry name" value="TRANSCRIPTIONAL REGULATOR YQJI"/>
    <property type="match status" value="1"/>
</dbReference>
<evidence type="ECO:0000313" key="3">
    <source>
        <dbReference type="Proteomes" id="UP000838821"/>
    </source>
</evidence>
<dbReference type="PANTHER" id="PTHR43252:SF6">
    <property type="entry name" value="NEGATIVE TRANSCRIPTION REGULATOR PADR"/>
    <property type="match status" value="1"/>
</dbReference>
<proteinExistence type="predicted"/>
<sequence>MEFVILGLLILKNQTVYELNKAFQQGIALFYSASYGSLQTALKKLLQQGDIGYEEQVDRGRNKKVYIITDKGRGAFYTWMGSEIPTSRLESTALAKVFFLGLIESTQDKRYILQQIISQIEKVENELQQMDKGLQNVQVPAPYADILAYQIKTLDYGIRSHTFAKEWFEALLADLPPHTP</sequence>
<dbReference type="InterPro" id="IPR036390">
    <property type="entry name" value="WH_DNA-bd_sf"/>
</dbReference>
<dbReference type="Proteomes" id="UP000838821">
    <property type="component" value="Unassembled WGS sequence"/>
</dbReference>
<evidence type="ECO:0000259" key="1">
    <source>
        <dbReference type="Pfam" id="PF03551"/>
    </source>
</evidence>
<reference evidence="2" key="1">
    <citation type="submission" date="2022-01" db="EMBL/GenBank/DDBJ databases">
        <authorList>
            <person name="Criscuolo A."/>
        </authorList>
    </citation>
    <scope>NUCLEOTIDE SEQUENCE</scope>
    <source>
        <strain evidence="2">CIP111891</strain>
    </source>
</reference>
<protein>
    <recommendedName>
        <fullName evidence="1">Transcription regulator PadR N-terminal domain-containing protein</fullName>
    </recommendedName>
</protein>
<evidence type="ECO:0000313" key="2">
    <source>
        <dbReference type="EMBL" id="CAH1199881.1"/>
    </source>
</evidence>
<comment type="caution">
    <text evidence="2">The sequence shown here is derived from an EMBL/GenBank/DDBJ whole genome shotgun (WGS) entry which is preliminary data.</text>
</comment>
<dbReference type="SUPFAM" id="SSF46785">
    <property type="entry name" value="Winged helix' DNA-binding domain"/>
    <property type="match status" value="1"/>
</dbReference>
<dbReference type="InterPro" id="IPR036388">
    <property type="entry name" value="WH-like_DNA-bd_sf"/>
</dbReference>
<organism evidence="2 3">
    <name type="scientific">Paenibacillus allorhizoplanae</name>
    <dbReference type="NCBI Taxonomy" id="2905648"/>
    <lineage>
        <taxon>Bacteria</taxon>
        <taxon>Bacillati</taxon>
        <taxon>Bacillota</taxon>
        <taxon>Bacilli</taxon>
        <taxon>Bacillales</taxon>
        <taxon>Paenibacillaceae</taxon>
        <taxon>Paenibacillus</taxon>
    </lineage>
</organism>